<reference evidence="6 7" key="1">
    <citation type="submission" date="2020-06" db="EMBL/GenBank/DDBJ databases">
        <authorList>
            <consortium name="Wellcome Sanger Institute Data Sharing"/>
        </authorList>
    </citation>
    <scope>NUCLEOTIDE SEQUENCE [LARGE SCALE GENOMIC DNA]</scope>
</reference>
<dbReference type="AlphaFoldDB" id="A0AAY4ES78"/>
<evidence type="ECO:0000256" key="3">
    <source>
        <dbReference type="ARBA" id="ARBA00022801"/>
    </source>
</evidence>
<dbReference type="RefSeq" id="XP_028836925.1">
    <property type="nucleotide sequence ID" value="XM_028981092.1"/>
</dbReference>
<dbReference type="InterPro" id="IPR007743">
    <property type="entry name" value="Immunity-related_GTPase-like"/>
</dbReference>
<reference evidence="6" key="3">
    <citation type="submission" date="2025-09" db="UniProtKB">
        <authorList>
            <consortium name="Ensembl"/>
        </authorList>
    </citation>
    <scope>IDENTIFICATION</scope>
</reference>
<proteinExistence type="inferred from homology"/>
<keyword evidence="4" id="KW-0342">GTP-binding</keyword>
<dbReference type="GO" id="GO:0016787">
    <property type="term" value="F:hydrolase activity"/>
    <property type="evidence" value="ECO:0007669"/>
    <property type="project" value="UniProtKB-KW"/>
</dbReference>
<dbReference type="Gene3D" id="3.40.50.300">
    <property type="entry name" value="P-loop containing nucleotide triphosphate hydrolases"/>
    <property type="match status" value="1"/>
</dbReference>
<dbReference type="GO" id="GO:0016020">
    <property type="term" value="C:membrane"/>
    <property type="evidence" value="ECO:0007669"/>
    <property type="project" value="InterPro"/>
</dbReference>
<dbReference type="GeneTree" id="ENSGT00940000165579"/>
<dbReference type="InterPro" id="IPR027417">
    <property type="entry name" value="P-loop_NTPase"/>
</dbReference>
<name>A0AAY4ES78_9TELE</name>
<evidence type="ECO:0000256" key="4">
    <source>
        <dbReference type="ARBA" id="ARBA00023134"/>
    </source>
</evidence>
<keyword evidence="2" id="KW-0547">Nucleotide-binding</keyword>
<dbReference type="PANTHER" id="PTHR32341:SF10">
    <property type="entry name" value="INTERFERON-INDUCIBLE GTPASE 5"/>
    <property type="match status" value="1"/>
</dbReference>
<dbReference type="GeneID" id="114790768"/>
<evidence type="ECO:0000256" key="2">
    <source>
        <dbReference type="ARBA" id="ARBA00022741"/>
    </source>
</evidence>
<dbReference type="Pfam" id="PF05049">
    <property type="entry name" value="IIGP"/>
    <property type="match status" value="1"/>
</dbReference>
<gene>
    <name evidence="6" type="primary">LOC114790768</name>
</gene>
<dbReference type="InterPro" id="IPR030385">
    <property type="entry name" value="G_IRG_dom"/>
</dbReference>
<reference evidence="6" key="2">
    <citation type="submission" date="2025-08" db="UniProtKB">
        <authorList>
            <consortium name="Ensembl"/>
        </authorList>
    </citation>
    <scope>IDENTIFICATION</scope>
</reference>
<dbReference type="InterPro" id="IPR051515">
    <property type="entry name" value="IRG"/>
</dbReference>
<protein>
    <recommendedName>
        <fullName evidence="5">IRG-type G domain-containing protein</fullName>
    </recommendedName>
</protein>
<evidence type="ECO:0000313" key="6">
    <source>
        <dbReference type="Ensembl" id="ENSDCDP00010060233.1"/>
    </source>
</evidence>
<evidence type="ECO:0000313" key="7">
    <source>
        <dbReference type="Proteomes" id="UP000694580"/>
    </source>
</evidence>
<dbReference type="Proteomes" id="UP000694580">
    <property type="component" value="Chromosome 5"/>
</dbReference>
<feature type="domain" description="IRG-type G" evidence="5">
    <location>
        <begin position="36"/>
        <end position="207"/>
    </location>
</feature>
<dbReference type="SUPFAM" id="SSF52540">
    <property type="entry name" value="P-loop containing nucleoside triphosphate hydrolases"/>
    <property type="match status" value="1"/>
</dbReference>
<organism evidence="6 7">
    <name type="scientific">Denticeps clupeoides</name>
    <name type="common">denticle herring</name>
    <dbReference type="NCBI Taxonomy" id="299321"/>
    <lineage>
        <taxon>Eukaryota</taxon>
        <taxon>Metazoa</taxon>
        <taxon>Chordata</taxon>
        <taxon>Craniata</taxon>
        <taxon>Vertebrata</taxon>
        <taxon>Euteleostomi</taxon>
        <taxon>Actinopterygii</taxon>
        <taxon>Neopterygii</taxon>
        <taxon>Teleostei</taxon>
        <taxon>Clupei</taxon>
        <taxon>Clupeiformes</taxon>
        <taxon>Denticipitoidei</taxon>
        <taxon>Denticipitidae</taxon>
        <taxon>Denticeps</taxon>
    </lineage>
</organism>
<keyword evidence="3" id="KW-0378">Hydrolase</keyword>
<sequence>MADVLKGLNLLETLKDSIEKNKLSDVRDAVEDLLISRLNIGVAGERGPEKVAFINSLRGLGVEDEGAAIFPSTGPPEELAMYPNPKNADFRLFDLPAVPTKPDFDPEEYMERFKVQRYNAVLMTFTKDLHPNSVAVWMETRSMQRDTIYFALLASEKDTDATLDARRKVSVELLKAQGVARPRVFVLRPAALEKLDFPELLKEMEGDLPEVRAHALLMSLPAFSADIVTRKRDAFKALVWAAASLSGGVSAIPVPLVASMVDASVGLRILSKAQTSLGLDDESLDRLARQRGVDAGKLKELRSCALSAEVTKAEVKRRLSVAEKNTSTNTTRLMEMAMPLKARSVSHSFTVMLQALNSAIDDMGADAEKIVAAVIGAEK</sequence>
<dbReference type="PANTHER" id="PTHR32341">
    <property type="entry name" value="INTERFERON-INDUCIBLE GTPASE"/>
    <property type="match status" value="1"/>
</dbReference>
<dbReference type="Ensembl" id="ENSDCDT00010070971.1">
    <property type="protein sequence ID" value="ENSDCDP00010060233.1"/>
    <property type="gene ID" value="ENSDCDG00010033523.1"/>
</dbReference>
<dbReference type="PROSITE" id="PS51716">
    <property type="entry name" value="G_IRG"/>
    <property type="match status" value="1"/>
</dbReference>
<accession>A0AAY4ES78</accession>
<comment type="similarity">
    <text evidence="1">Belongs to the TRAFAC class dynamin-like GTPase superfamily. IRG family.</text>
</comment>
<dbReference type="GO" id="GO:0005525">
    <property type="term" value="F:GTP binding"/>
    <property type="evidence" value="ECO:0007669"/>
    <property type="project" value="UniProtKB-KW"/>
</dbReference>
<evidence type="ECO:0000256" key="1">
    <source>
        <dbReference type="ARBA" id="ARBA00005429"/>
    </source>
</evidence>
<keyword evidence="7" id="KW-1185">Reference proteome</keyword>
<evidence type="ECO:0000259" key="5">
    <source>
        <dbReference type="PROSITE" id="PS51716"/>
    </source>
</evidence>